<dbReference type="Gene3D" id="1.10.3780.10">
    <property type="entry name" value="SusD-like"/>
    <property type="match status" value="1"/>
</dbReference>
<evidence type="ECO:0000313" key="9">
    <source>
        <dbReference type="EMBL" id="MEL5993550.1"/>
    </source>
</evidence>
<evidence type="ECO:0000313" key="10">
    <source>
        <dbReference type="Proteomes" id="UP001479606"/>
    </source>
</evidence>
<organism evidence="9 10">
    <name type="scientific">Hymenobacter segetis</name>
    <dbReference type="NCBI Taxonomy" id="2025509"/>
    <lineage>
        <taxon>Bacteria</taxon>
        <taxon>Pseudomonadati</taxon>
        <taxon>Bacteroidota</taxon>
        <taxon>Cytophagia</taxon>
        <taxon>Cytophagales</taxon>
        <taxon>Hymenobacteraceae</taxon>
        <taxon>Hymenobacter</taxon>
    </lineage>
</organism>
<proteinExistence type="inferred from homology"/>
<dbReference type="Pfam" id="PF07980">
    <property type="entry name" value="SusD_RagB"/>
    <property type="match status" value="1"/>
</dbReference>
<dbReference type="PROSITE" id="PS51257">
    <property type="entry name" value="PROKAR_LIPOPROTEIN"/>
    <property type="match status" value="1"/>
</dbReference>
<feature type="domain" description="SusD-like N-terminal" evidence="8">
    <location>
        <begin position="113"/>
        <end position="251"/>
    </location>
</feature>
<dbReference type="InterPro" id="IPR011990">
    <property type="entry name" value="TPR-like_helical_dom_sf"/>
</dbReference>
<accession>A0ABU9LSF9</accession>
<reference evidence="9 10" key="1">
    <citation type="journal article" date="2018" name="Arch. Microbiol.">
        <title>Hymenobacter segetis sp. nov., isolated from soil.</title>
        <authorList>
            <person name="Ten L.N."/>
            <person name="Lim S.J."/>
            <person name="Kim B.O."/>
            <person name="Kang I.K."/>
            <person name="Jung H.Y."/>
        </authorList>
    </citation>
    <scope>NUCLEOTIDE SEQUENCE [LARGE SCALE GENOMIC DNA]</scope>
    <source>
        <strain evidence="9 10">S7-3-11</strain>
    </source>
</reference>
<dbReference type="RefSeq" id="WP_342296397.1">
    <property type="nucleotide sequence ID" value="NZ_JBCEVZ010000007.1"/>
</dbReference>
<dbReference type="InterPro" id="IPR033985">
    <property type="entry name" value="SusD-like_N"/>
</dbReference>
<evidence type="ECO:0000259" key="7">
    <source>
        <dbReference type="Pfam" id="PF07980"/>
    </source>
</evidence>
<evidence type="ECO:0000256" key="6">
    <source>
        <dbReference type="SAM" id="SignalP"/>
    </source>
</evidence>
<protein>
    <submittedName>
        <fullName evidence="9">RagB/SusD family nutrient uptake outer membrane protein</fullName>
    </submittedName>
</protein>
<keyword evidence="10" id="KW-1185">Reference proteome</keyword>
<dbReference type="InterPro" id="IPR012944">
    <property type="entry name" value="SusD_RagB_dom"/>
</dbReference>
<dbReference type="EMBL" id="JBCEVZ010000007">
    <property type="protein sequence ID" value="MEL5993550.1"/>
    <property type="molecule type" value="Genomic_DNA"/>
</dbReference>
<keyword evidence="5" id="KW-0998">Cell outer membrane</keyword>
<feature type="chain" id="PRO_5046749030" evidence="6">
    <location>
        <begin position="20"/>
        <end position="581"/>
    </location>
</feature>
<keyword evidence="4" id="KW-0472">Membrane</keyword>
<dbReference type="Gene3D" id="1.25.40.10">
    <property type="entry name" value="Tetratricopeptide repeat domain"/>
    <property type="match status" value="1"/>
</dbReference>
<dbReference type="Proteomes" id="UP001479606">
    <property type="component" value="Unassembled WGS sequence"/>
</dbReference>
<name>A0ABU9LSF9_9BACT</name>
<keyword evidence="3 6" id="KW-0732">Signal</keyword>
<evidence type="ECO:0000256" key="4">
    <source>
        <dbReference type="ARBA" id="ARBA00023136"/>
    </source>
</evidence>
<evidence type="ECO:0000256" key="5">
    <source>
        <dbReference type="ARBA" id="ARBA00023237"/>
    </source>
</evidence>
<feature type="signal peptide" evidence="6">
    <location>
        <begin position="1"/>
        <end position="19"/>
    </location>
</feature>
<comment type="subcellular location">
    <subcellularLocation>
        <location evidence="1">Cell outer membrane</location>
    </subcellularLocation>
</comment>
<evidence type="ECO:0000259" key="8">
    <source>
        <dbReference type="Pfam" id="PF14322"/>
    </source>
</evidence>
<dbReference type="Pfam" id="PF14322">
    <property type="entry name" value="SusD-like_3"/>
    <property type="match status" value="1"/>
</dbReference>
<comment type="similarity">
    <text evidence="2">Belongs to the SusD family.</text>
</comment>
<feature type="domain" description="RagB/SusD" evidence="7">
    <location>
        <begin position="318"/>
        <end position="581"/>
    </location>
</feature>
<evidence type="ECO:0000256" key="2">
    <source>
        <dbReference type="ARBA" id="ARBA00006275"/>
    </source>
</evidence>
<comment type="caution">
    <text evidence="9">The sequence shown here is derived from an EMBL/GenBank/DDBJ whole genome shotgun (WGS) entry which is preliminary data.</text>
</comment>
<dbReference type="Gene3D" id="1.25.40.390">
    <property type="match status" value="1"/>
</dbReference>
<dbReference type="SUPFAM" id="SSF48452">
    <property type="entry name" value="TPR-like"/>
    <property type="match status" value="1"/>
</dbReference>
<evidence type="ECO:0000256" key="1">
    <source>
        <dbReference type="ARBA" id="ARBA00004442"/>
    </source>
</evidence>
<sequence length="581" mass="63790">MKNVLFRGLTTLTLGTALASLSASCTKDLDQNPKYELTPDRQYTSQAGYYQVMAKLYAGFAVSGQGDPDSGSSSDISGIDAGTGNYLRQYWSAQELSTDEAVVAWNDPGIQDWHNMNWNASNLLINGLYNRLYYEISICNEFLRESTDEKLSARGITGDAAAAVRAYRADARFLRAVTYYHVIDLFGNGPKATETTVVNTGDTPPYATRKDLFNFVEAELLDCGNTLPKPKANQYGRVDQAAAWGFLARLYINAEVYTGDLPTANTTHGNGVARWADAAKYAKQAIDAGYNLANTPNATASAYGRLFLADNNTGPATQEIIWPIIYDVNTTRSYGGTTFLINGSTSPTTAPWQKLVGQSTGWGGLRGTSALVDQFAKAGGDTTRDSRGRFWITPPRRPYQPKLTDTAKVRQYLRITNLSDFTRGPGVLKFRNVNSAGAAQGGAQNFSSVDYPMLRAADLMLIYAEAVVRGGGDQTTAMTYVNNIRRRAYGDNSADVSWATISQLTGGQPEFLLDERSRELFWEGVRRTDLIRFRRFVENTYVWPWKGGVANGTGVPGFRELYPLPTSDLTVNPNLKQNAGY</sequence>
<gene>
    <name evidence="9" type="ORF">AAFH49_04970</name>
</gene>
<evidence type="ECO:0000256" key="3">
    <source>
        <dbReference type="ARBA" id="ARBA00022729"/>
    </source>
</evidence>